<feature type="signal peptide" evidence="1">
    <location>
        <begin position="1"/>
        <end position="20"/>
    </location>
</feature>
<sequence>MKLSALLGLLTASMVSLASAVAIHPEFDKRADLPSPECVQYIKYIGMYHFVYDASCGQLVDSFSMFEFTKHVLSCSFQVFNCLANVNGTEDLWSMKNCVAAATCQGTLPMVKLAQCYGANISDASSLPHLNYNIYADIVGDCAWQEGGCPITFQNYVDFYYGALSAIGSTVWPSDVDFVRTNWWDYILDWTLTGDTLPYTNFDDWLHYSNSS</sequence>
<gene>
    <name evidence="2" type="ORF">EDD18DRAFT_1347002</name>
</gene>
<comment type="caution">
    <text evidence="2">The sequence shown here is derived from an EMBL/GenBank/DDBJ whole genome shotgun (WGS) entry which is preliminary data.</text>
</comment>
<feature type="chain" id="PRO_5041233296" evidence="1">
    <location>
        <begin position="21"/>
        <end position="212"/>
    </location>
</feature>
<name>A0AA39UXV9_9AGAR</name>
<accession>A0AA39UXV9</accession>
<proteinExistence type="predicted"/>
<keyword evidence="3" id="KW-1185">Reference proteome</keyword>
<protein>
    <submittedName>
        <fullName evidence="2">Uncharacterized protein</fullName>
    </submittedName>
</protein>
<keyword evidence="1" id="KW-0732">Signal</keyword>
<evidence type="ECO:0000256" key="1">
    <source>
        <dbReference type="SAM" id="SignalP"/>
    </source>
</evidence>
<evidence type="ECO:0000313" key="2">
    <source>
        <dbReference type="EMBL" id="KAK0502409.1"/>
    </source>
</evidence>
<evidence type="ECO:0000313" key="3">
    <source>
        <dbReference type="Proteomes" id="UP001175228"/>
    </source>
</evidence>
<reference evidence="2" key="1">
    <citation type="submission" date="2023-06" db="EMBL/GenBank/DDBJ databases">
        <authorList>
            <consortium name="Lawrence Berkeley National Laboratory"/>
            <person name="Ahrendt S."/>
            <person name="Sahu N."/>
            <person name="Indic B."/>
            <person name="Wong-Bajracharya J."/>
            <person name="Merenyi Z."/>
            <person name="Ke H.-M."/>
            <person name="Monk M."/>
            <person name="Kocsube S."/>
            <person name="Drula E."/>
            <person name="Lipzen A."/>
            <person name="Balint B."/>
            <person name="Henrissat B."/>
            <person name="Andreopoulos B."/>
            <person name="Martin F.M."/>
            <person name="Harder C.B."/>
            <person name="Rigling D."/>
            <person name="Ford K.L."/>
            <person name="Foster G.D."/>
            <person name="Pangilinan J."/>
            <person name="Papanicolaou A."/>
            <person name="Barry K."/>
            <person name="LaButti K."/>
            <person name="Viragh M."/>
            <person name="Koriabine M."/>
            <person name="Yan M."/>
            <person name="Riley R."/>
            <person name="Champramary S."/>
            <person name="Plett K.L."/>
            <person name="Tsai I.J."/>
            <person name="Slot J."/>
            <person name="Sipos G."/>
            <person name="Plett J."/>
            <person name="Nagy L.G."/>
            <person name="Grigoriev I.V."/>
        </authorList>
    </citation>
    <scope>NUCLEOTIDE SEQUENCE</scope>
    <source>
        <strain evidence="2">HWK02</strain>
    </source>
</reference>
<dbReference type="Proteomes" id="UP001175228">
    <property type="component" value="Unassembled WGS sequence"/>
</dbReference>
<dbReference type="EMBL" id="JAUEPU010000005">
    <property type="protein sequence ID" value="KAK0502409.1"/>
    <property type="molecule type" value="Genomic_DNA"/>
</dbReference>
<organism evidence="2 3">
    <name type="scientific">Armillaria luteobubalina</name>
    <dbReference type="NCBI Taxonomy" id="153913"/>
    <lineage>
        <taxon>Eukaryota</taxon>
        <taxon>Fungi</taxon>
        <taxon>Dikarya</taxon>
        <taxon>Basidiomycota</taxon>
        <taxon>Agaricomycotina</taxon>
        <taxon>Agaricomycetes</taxon>
        <taxon>Agaricomycetidae</taxon>
        <taxon>Agaricales</taxon>
        <taxon>Marasmiineae</taxon>
        <taxon>Physalacriaceae</taxon>
        <taxon>Armillaria</taxon>
    </lineage>
</organism>
<dbReference type="AlphaFoldDB" id="A0AA39UXV9"/>